<proteinExistence type="predicted"/>
<gene>
    <name evidence="1" type="ORF">J2Z81_001807</name>
</gene>
<comment type="caution">
    <text evidence="1">The sequence shown here is derived from an EMBL/GenBank/DDBJ whole genome shotgun (WGS) entry which is preliminary data.</text>
</comment>
<reference evidence="1 2" key="1">
    <citation type="submission" date="2021-03" db="EMBL/GenBank/DDBJ databases">
        <title>Genomic Encyclopedia of Type Strains, Phase IV (KMG-IV): sequencing the most valuable type-strain genomes for metagenomic binning, comparative biology and taxonomic classification.</title>
        <authorList>
            <person name="Goeker M."/>
        </authorList>
    </citation>
    <scope>NUCLEOTIDE SEQUENCE [LARGE SCALE GENOMIC DNA]</scope>
    <source>
        <strain evidence="1 2">DSM 25790</strain>
    </source>
</reference>
<keyword evidence="2" id="KW-1185">Reference proteome</keyword>
<name>A0ABS4S8M8_9BACI</name>
<accession>A0ABS4S8M8</accession>
<evidence type="ECO:0000313" key="1">
    <source>
        <dbReference type="EMBL" id="MBP2257853.1"/>
    </source>
</evidence>
<protein>
    <recommendedName>
        <fullName evidence="3">YmaF family protein</fullName>
    </recommendedName>
</protein>
<organism evidence="1 2">
    <name type="scientific">Virgibacillus alimentarius</name>
    <dbReference type="NCBI Taxonomy" id="698769"/>
    <lineage>
        <taxon>Bacteria</taxon>
        <taxon>Bacillati</taxon>
        <taxon>Bacillota</taxon>
        <taxon>Bacilli</taxon>
        <taxon>Bacillales</taxon>
        <taxon>Bacillaceae</taxon>
        <taxon>Virgibacillus</taxon>
    </lineage>
</organism>
<dbReference type="Proteomes" id="UP001519294">
    <property type="component" value="Unassembled WGS sequence"/>
</dbReference>
<evidence type="ECO:0000313" key="2">
    <source>
        <dbReference type="Proteomes" id="UP001519294"/>
    </source>
</evidence>
<dbReference type="EMBL" id="JAGIKX010000015">
    <property type="protein sequence ID" value="MBP2257853.1"/>
    <property type="molecule type" value="Genomic_DNA"/>
</dbReference>
<sequence length="144" mass="16410">MVYGMNPNPYITYNQTHHYKGLRYPFNLNHPDGLPRTIRKGQKDKKIEQKGHTHAHSGATTCQDGHTHLHPGVTSTPIHTKDGHVHKIWGNTTFDDEHIHYYEDYTGPPIPLSNGYHTHYVKTKTTTNDGHVHVVKGFIEPSKS</sequence>
<evidence type="ECO:0008006" key="3">
    <source>
        <dbReference type="Google" id="ProtNLM"/>
    </source>
</evidence>
<dbReference type="InterPro" id="IPR024307">
    <property type="entry name" value="YmaF"/>
</dbReference>
<dbReference type="Pfam" id="PF12788">
    <property type="entry name" value="YmaF"/>
    <property type="match status" value="1"/>
</dbReference>
<dbReference type="RefSeq" id="WP_226371199.1">
    <property type="nucleotide sequence ID" value="NZ_JAGIKX010000015.1"/>
</dbReference>